<feature type="transmembrane region" description="Helical" evidence="2">
    <location>
        <begin position="226"/>
        <end position="248"/>
    </location>
</feature>
<comment type="caution">
    <text evidence="3">The sequence shown here is derived from an EMBL/GenBank/DDBJ whole genome shotgun (WGS) entry which is preliminary data.</text>
</comment>
<keyword evidence="4" id="KW-1185">Reference proteome</keyword>
<gene>
    <name evidence="3" type="ORF">FNH06_13305</name>
</gene>
<evidence type="ECO:0008006" key="5">
    <source>
        <dbReference type="Google" id="ProtNLM"/>
    </source>
</evidence>
<proteinExistence type="predicted"/>
<dbReference type="AlphaFoldDB" id="A0A558ADN5"/>
<feature type="transmembrane region" description="Helical" evidence="2">
    <location>
        <begin position="313"/>
        <end position="332"/>
    </location>
</feature>
<evidence type="ECO:0000256" key="1">
    <source>
        <dbReference type="SAM" id="MobiDB-lite"/>
    </source>
</evidence>
<keyword evidence="2" id="KW-1133">Transmembrane helix</keyword>
<dbReference type="Proteomes" id="UP000318578">
    <property type="component" value="Unassembled WGS sequence"/>
</dbReference>
<feature type="region of interest" description="Disordered" evidence="1">
    <location>
        <begin position="339"/>
        <end position="368"/>
    </location>
</feature>
<name>A0A558ADN5_9PSEU</name>
<sequence length="368" mass="39781">MRKATVTVGLLADPGLPAEVARDLVEELPDALREHVSDGVAWQVRLRCEPLVLDEDGNIPIVELARRERQRRECDLMVCVTDLPRHAGVRPVIADLSRTHGVALASLPAIGGIRLRAQLRKTLLHLAGELGRGTVLPEHVIHTPAAGPIAPVRLVDSPEDGIDSSLALVGLRGQLRLLFGMVRDNRPWRLVPSLSRALAAAAATAAFGVFYGSIWAMSDALSPTRLAVINLFAIAAMVVWLIAHNDLWERRRRQPRGENVLYNASTVATLSVGVACMYALLFAVVVLAALAVISGPYLAKTLGHPAGFGDYLMLAWLASSMGTIGGALGSSLESEDAVREATYSKREQERRARRRRDEETGSAEQEAA</sequence>
<feature type="transmembrane region" description="Helical" evidence="2">
    <location>
        <begin position="260"/>
        <end position="293"/>
    </location>
</feature>
<accession>A0A558ADN5</accession>
<dbReference type="OrthoDB" id="8477132at2"/>
<feature type="compositionally biased region" description="Basic and acidic residues" evidence="1">
    <location>
        <begin position="339"/>
        <end position="359"/>
    </location>
</feature>
<evidence type="ECO:0000256" key="2">
    <source>
        <dbReference type="SAM" id="Phobius"/>
    </source>
</evidence>
<dbReference type="EMBL" id="VJZA01000018">
    <property type="protein sequence ID" value="TVT22371.1"/>
    <property type="molecule type" value="Genomic_DNA"/>
</dbReference>
<reference evidence="3 4" key="1">
    <citation type="submission" date="2019-07" db="EMBL/GenBank/DDBJ databases">
        <title>New species of Amycolatopsis and Streptomyces.</title>
        <authorList>
            <person name="Duangmal K."/>
            <person name="Teo W.F.A."/>
            <person name="Lipun K."/>
        </authorList>
    </citation>
    <scope>NUCLEOTIDE SEQUENCE [LARGE SCALE GENOMIC DNA]</scope>
    <source>
        <strain evidence="3 4">JCM 30562</strain>
    </source>
</reference>
<keyword evidence="2" id="KW-0812">Transmembrane</keyword>
<evidence type="ECO:0000313" key="3">
    <source>
        <dbReference type="EMBL" id="TVT22371.1"/>
    </source>
</evidence>
<protein>
    <recommendedName>
        <fullName evidence="5">DUF2267 domain-containing protein</fullName>
    </recommendedName>
</protein>
<dbReference type="RefSeq" id="WP_144638091.1">
    <property type="nucleotide sequence ID" value="NZ_BNAX01000020.1"/>
</dbReference>
<keyword evidence="2" id="KW-0472">Membrane</keyword>
<feature type="transmembrane region" description="Helical" evidence="2">
    <location>
        <begin position="194"/>
        <end position="214"/>
    </location>
</feature>
<organism evidence="3 4">
    <name type="scientific">Amycolatopsis acidiphila</name>
    <dbReference type="NCBI Taxonomy" id="715473"/>
    <lineage>
        <taxon>Bacteria</taxon>
        <taxon>Bacillati</taxon>
        <taxon>Actinomycetota</taxon>
        <taxon>Actinomycetes</taxon>
        <taxon>Pseudonocardiales</taxon>
        <taxon>Pseudonocardiaceae</taxon>
        <taxon>Amycolatopsis</taxon>
    </lineage>
</organism>
<evidence type="ECO:0000313" key="4">
    <source>
        <dbReference type="Proteomes" id="UP000318578"/>
    </source>
</evidence>